<dbReference type="PANTHER" id="PTHR42815">
    <property type="entry name" value="FAD-BINDING, PUTATIVE (AFU_ORTHOLOGUE AFUA_6G07600)-RELATED"/>
    <property type="match status" value="1"/>
</dbReference>
<dbReference type="EMBL" id="WBOF01000001">
    <property type="protein sequence ID" value="MQS13155.1"/>
    <property type="molecule type" value="Genomic_DNA"/>
</dbReference>
<keyword evidence="3" id="KW-1185">Reference proteome</keyword>
<dbReference type="PANTHER" id="PTHR42815:SF2">
    <property type="entry name" value="FAD-BINDING, PUTATIVE (AFU_ORTHOLOGUE AFUA_6G07600)-RELATED"/>
    <property type="match status" value="1"/>
</dbReference>
<reference evidence="2 3" key="1">
    <citation type="submission" date="2019-09" db="EMBL/GenBank/DDBJ databases">
        <title>Genome Sequences of Streptomyces kaniharaensis ATCC 21070.</title>
        <authorList>
            <person name="Zhu W."/>
            <person name="De Crecy-Lagard V."/>
            <person name="Richards N.G."/>
        </authorList>
    </citation>
    <scope>NUCLEOTIDE SEQUENCE [LARGE SCALE GENOMIC DNA]</scope>
    <source>
        <strain evidence="2 3">SF-557</strain>
    </source>
</reference>
<feature type="region of interest" description="Disordered" evidence="1">
    <location>
        <begin position="1"/>
        <end position="33"/>
    </location>
</feature>
<comment type="caution">
    <text evidence="2">The sequence shown here is derived from an EMBL/GenBank/DDBJ whole genome shotgun (WGS) entry which is preliminary data.</text>
</comment>
<dbReference type="RefSeq" id="WP_326846595.1">
    <property type="nucleotide sequence ID" value="NZ_WBOF01000001.1"/>
</dbReference>
<sequence>MTTVDTPYHPGERAAQSLAGRQDRADHAGRSIRDTIPPVAARFLTERRMLVLGAAAPDGRIWATQLAGAPGFLQAADERTMAVAAHPAEDDPLATALAGPAQVGTIALDPAGRRRMRLNGRSVPDGRGGLVITAEQVVSNCPKYIQRRTPLDRPDAGAPRAVAAGRTLSTAQRLTAATADTFFIATVGPDGRVDASHRGGFPGFLRATAPDRLSWPEYPGNSMFMTLGNLELDPRAGLLLPDWETGNALLVTGEARTDWSAEARAGVPGAERMVELTVTGVVELADATPLTWTEPEYSPANPPTAP</sequence>
<evidence type="ECO:0000313" key="2">
    <source>
        <dbReference type="EMBL" id="MQS13155.1"/>
    </source>
</evidence>
<organism evidence="2 3">
    <name type="scientific">Streptomyces kaniharaensis</name>
    <dbReference type="NCBI Taxonomy" id="212423"/>
    <lineage>
        <taxon>Bacteria</taxon>
        <taxon>Bacillati</taxon>
        <taxon>Actinomycetota</taxon>
        <taxon>Actinomycetes</taxon>
        <taxon>Kitasatosporales</taxon>
        <taxon>Streptomycetaceae</taxon>
        <taxon>Streptomyces</taxon>
    </lineage>
</organism>
<evidence type="ECO:0000313" key="3">
    <source>
        <dbReference type="Proteomes" id="UP000450000"/>
    </source>
</evidence>
<dbReference type="Proteomes" id="UP000450000">
    <property type="component" value="Unassembled WGS sequence"/>
</dbReference>
<feature type="compositionally biased region" description="Basic and acidic residues" evidence="1">
    <location>
        <begin position="21"/>
        <end position="33"/>
    </location>
</feature>
<gene>
    <name evidence="2" type="ORF">F7Q99_12880</name>
</gene>
<dbReference type="InterPro" id="IPR012349">
    <property type="entry name" value="Split_barrel_FMN-bd"/>
</dbReference>
<dbReference type="SUPFAM" id="SSF50475">
    <property type="entry name" value="FMN-binding split barrel"/>
    <property type="match status" value="1"/>
</dbReference>
<dbReference type="Gene3D" id="2.30.110.10">
    <property type="entry name" value="Electron Transport, Fmn-binding Protein, Chain A"/>
    <property type="match status" value="1"/>
</dbReference>
<evidence type="ECO:0000256" key="1">
    <source>
        <dbReference type="SAM" id="MobiDB-lite"/>
    </source>
</evidence>
<dbReference type="AlphaFoldDB" id="A0A6N7KQX7"/>
<name>A0A6N7KQX7_9ACTN</name>
<protein>
    <submittedName>
        <fullName evidence="2">Pyridoxamine 5'-phosphate oxidase family protein</fullName>
    </submittedName>
</protein>
<proteinExistence type="predicted"/>
<accession>A0A6N7KQX7</accession>